<dbReference type="InterPro" id="IPR002550">
    <property type="entry name" value="CNNM"/>
</dbReference>
<dbReference type="SMART" id="SM00116">
    <property type="entry name" value="CBS"/>
    <property type="match status" value="2"/>
</dbReference>
<protein>
    <recommendedName>
        <fullName evidence="15">HlyC/CorC family transporter</fullName>
    </recommendedName>
</protein>
<feature type="transmembrane region" description="Helical" evidence="10">
    <location>
        <begin position="124"/>
        <end position="147"/>
    </location>
</feature>
<evidence type="ECO:0008006" key="15">
    <source>
        <dbReference type="Google" id="ProtNLM"/>
    </source>
</evidence>
<keyword evidence="4" id="KW-0677">Repeat</keyword>
<evidence type="ECO:0000256" key="3">
    <source>
        <dbReference type="ARBA" id="ARBA00022692"/>
    </source>
</evidence>
<gene>
    <name evidence="13" type="ORF">MsAc7_08580</name>
</gene>
<dbReference type="CDD" id="cd04590">
    <property type="entry name" value="CBS_pair_CorC_HlyC_assoc"/>
    <property type="match status" value="1"/>
</dbReference>
<evidence type="ECO:0000256" key="8">
    <source>
        <dbReference type="ARBA" id="ARBA00023167"/>
    </source>
</evidence>
<keyword evidence="7 10" id="KW-0472">Membrane</keyword>
<dbReference type="GO" id="GO:0050660">
    <property type="term" value="F:flavin adenine dinucleotide binding"/>
    <property type="evidence" value="ECO:0007669"/>
    <property type="project" value="InterPro"/>
</dbReference>
<feature type="transmembrane region" description="Helical" evidence="10">
    <location>
        <begin position="94"/>
        <end position="112"/>
    </location>
</feature>
<dbReference type="SUPFAM" id="SSF56176">
    <property type="entry name" value="FAD-binding/transporter-associated domain-like"/>
    <property type="match status" value="1"/>
</dbReference>
<dbReference type="GO" id="GO:0005886">
    <property type="term" value="C:plasma membrane"/>
    <property type="evidence" value="ECO:0007669"/>
    <property type="project" value="TreeGrafter"/>
</dbReference>
<name>A0AA96ZU67_9EURY</name>
<evidence type="ECO:0000256" key="6">
    <source>
        <dbReference type="ARBA" id="ARBA00023122"/>
    </source>
</evidence>
<dbReference type="PANTHER" id="PTHR22777">
    <property type="entry name" value="HEMOLYSIN-RELATED"/>
    <property type="match status" value="1"/>
</dbReference>
<keyword evidence="5 10" id="KW-1133">Transmembrane helix</keyword>
<keyword evidence="14" id="KW-1185">Reference proteome</keyword>
<keyword evidence="8" id="KW-0486">Methionine biosynthesis</keyword>
<feature type="domain" description="CNNM transmembrane" evidence="12">
    <location>
        <begin position="1"/>
        <end position="188"/>
    </location>
</feature>
<evidence type="ECO:0000256" key="10">
    <source>
        <dbReference type="SAM" id="Phobius"/>
    </source>
</evidence>
<keyword evidence="3 10" id="KW-0812">Transmembrane</keyword>
<reference evidence="13 14" key="1">
    <citation type="submission" date="2023-07" db="EMBL/GenBank/DDBJ databases">
        <title>Closed genoem sequence of Methanosarcinaceae archaeon Ac7.</title>
        <authorList>
            <person name="Poehlein A."/>
            <person name="Protasov E."/>
            <person name="Platt K."/>
            <person name="Reeh H."/>
            <person name="Daniel R."/>
            <person name="Brune A."/>
        </authorList>
    </citation>
    <scope>NUCLEOTIDE SEQUENCE [LARGE SCALE GENOMIC DNA]</scope>
    <source>
        <strain evidence="13 14">Ac7</strain>
    </source>
</reference>
<dbReference type="AlphaFoldDB" id="A0AA96ZU67"/>
<evidence type="ECO:0000256" key="1">
    <source>
        <dbReference type="ARBA" id="ARBA00004141"/>
    </source>
</evidence>
<dbReference type="InterPro" id="IPR000644">
    <property type="entry name" value="CBS_dom"/>
</dbReference>
<dbReference type="PANTHER" id="PTHR22777:SF17">
    <property type="entry name" value="UPF0053 PROTEIN SLL0260"/>
    <property type="match status" value="1"/>
</dbReference>
<evidence type="ECO:0000256" key="4">
    <source>
        <dbReference type="ARBA" id="ARBA00022737"/>
    </source>
</evidence>
<sequence>MDASGGLWYLLLFVLLAFSAFFSASETSFSSIHKIRFKTMAEEGNDKAKRVLKIVGNYDKFISTVLIGNNIVNIGAATIAAVIFGQLFPAETAAAISTVVMTLLVLTFGEILPKSFAKANADRLVMIFARPIELISIVLSPLVFIFAKMASFVGKSRKSDGKQPTVTEEELKYIIESIEEEGVIGELESELIQSAMDFDDTTVQEIMVPRVDVVALNANDRPEEILKQIVDAGFSRMPVYENNIDNIIGIVHIRDVLIEIAQGRQIDLRKMVNPAKFVYKTMKIEPLLNDFRHSKTHFAIIVDDYGGMSGIVTMEDVLEELVGEIWDESDEIINPIIEIEKDIYEVSGNYNIHDLLEYFEVDEKDFESDYTTAGGWTLGVFERIPEVGESFDYKNLQVTILEVNDQRVVKLIVQKLNPEDIIKNEKNNNGEKRESP</sequence>
<dbReference type="FunFam" id="3.10.580.10:FF:000002">
    <property type="entry name" value="Magnesium/cobalt efflux protein CorC"/>
    <property type="match status" value="1"/>
</dbReference>
<evidence type="ECO:0000256" key="2">
    <source>
        <dbReference type="ARBA" id="ARBA00022605"/>
    </source>
</evidence>
<dbReference type="Gene3D" id="3.10.580.10">
    <property type="entry name" value="CBS-domain"/>
    <property type="match status" value="1"/>
</dbReference>
<dbReference type="PROSITE" id="PS51371">
    <property type="entry name" value="CBS"/>
    <property type="match status" value="2"/>
</dbReference>
<proteinExistence type="predicted"/>
<evidence type="ECO:0000313" key="13">
    <source>
        <dbReference type="EMBL" id="WNY25309.1"/>
    </source>
</evidence>
<dbReference type="InterPro" id="IPR005170">
    <property type="entry name" value="Transptr-assoc_dom"/>
</dbReference>
<feature type="transmembrane region" description="Helical" evidence="10">
    <location>
        <begin position="6"/>
        <end position="24"/>
    </location>
</feature>
<evidence type="ECO:0000256" key="7">
    <source>
        <dbReference type="ARBA" id="ARBA00023136"/>
    </source>
</evidence>
<dbReference type="InterPro" id="IPR036318">
    <property type="entry name" value="FAD-bd_PCMH-like_sf"/>
</dbReference>
<evidence type="ECO:0000313" key="14">
    <source>
        <dbReference type="Proteomes" id="UP001303587"/>
    </source>
</evidence>
<dbReference type="Pfam" id="PF00571">
    <property type="entry name" value="CBS"/>
    <property type="match status" value="2"/>
</dbReference>
<dbReference type="SMART" id="SM01091">
    <property type="entry name" value="CorC_HlyC"/>
    <property type="match status" value="1"/>
</dbReference>
<evidence type="ECO:0000259" key="12">
    <source>
        <dbReference type="PROSITE" id="PS51846"/>
    </source>
</evidence>
<dbReference type="EMBL" id="CP131060">
    <property type="protein sequence ID" value="WNY25309.1"/>
    <property type="molecule type" value="Genomic_DNA"/>
</dbReference>
<dbReference type="Gene3D" id="3.30.465.10">
    <property type="match status" value="1"/>
</dbReference>
<dbReference type="Proteomes" id="UP001303587">
    <property type="component" value="Chromosome"/>
</dbReference>
<feature type="domain" description="CBS" evidence="11">
    <location>
        <begin position="271"/>
        <end position="328"/>
    </location>
</feature>
<feature type="domain" description="CBS" evidence="11">
    <location>
        <begin position="207"/>
        <end position="268"/>
    </location>
</feature>
<dbReference type="InterPro" id="IPR044751">
    <property type="entry name" value="Ion_transp-like_CBS"/>
</dbReference>
<keyword evidence="6 9" id="KW-0129">CBS domain</keyword>
<dbReference type="GO" id="GO:0009086">
    <property type="term" value="P:methionine biosynthetic process"/>
    <property type="evidence" value="ECO:0007669"/>
    <property type="project" value="UniProtKB-KW"/>
</dbReference>
<comment type="subcellular location">
    <subcellularLocation>
        <location evidence="1">Membrane</location>
        <topology evidence="1">Multi-pass membrane protein</topology>
    </subcellularLocation>
</comment>
<dbReference type="SUPFAM" id="SSF54631">
    <property type="entry name" value="CBS-domain pair"/>
    <property type="match status" value="1"/>
</dbReference>
<keyword evidence="2" id="KW-0028">Amino-acid biosynthesis</keyword>
<dbReference type="InterPro" id="IPR046342">
    <property type="entry name" value="CBS_dom_sf"/>
</dbReference>
<dbReference type="InterPro" id="IPR016169">
    <property type="entry name" value="FAD-bd_PCMH_sub2"/>
</dbReference>
<organism evidence="13 14">
    <name type="scientific">Methanolapillus millepedarum</name>
    <dbReference type="NCBI Taxonomy" id="3028296"/>
    <lineage>
        <taxon>Archaea</taxon>
        <taxon>Methanobacteriati</taxon>
        <taxon>Methanobacteriota</taxon>
        <taxon>Stenosarchaea group</taxon>
        <taxon>Methanomicrobia</taxon>
        <taxon>Methanosarcinales</taxon>
        <taxon>Methanosarcinaceae</taxon>
        <taxon>Methanolapillus</taxon>
    </lineage>
</organism>
<dbReference type="Pfam" id="PF03471">
    <property type="entry name" value="CorC_HlyC"/>
    <property type="match status" value="1"/>
</dbReference>
<accession>A0AA96ZU67</accession>
<evidence type="ECO:0000256" key="5">
    <source>
        <dbReference type="ARBA" id="ARBA00022989"/>
    </source>
</evidence>
<feature type="transmembrane region" description="Helical" evidence="10">
    <location>
        <begin position="70"/>
        <end position="88"/>
    </location>
</feature>
<dbReference type="PROSITE" id="PS51846">
    <property type="entry name" value="CNNM"/>
    <property type="match status" value="1"/>
</dbReference>
<dbReference type="Pfam" id="PF01595">
    <property type="entry name" value="CNNM"/>
    <property type="match status" value="1"/>
</dbReference>
<evidence type="ECO:0000259" key="11">
    <source>
        <dbReference type="PROSITE" id="PS51371"/>
    </source>
</evidence>
<evidence type="ECO:0000256" key="9">
    <source>
        <dbReference type="PROSITE-ProRule" id="PRU00703"/>
    </source>
</evidence>